<keyword evidence="1" id="KW-0812">Transmembrane</keyword>
<evidence type="ECO:0000313" key="2">
    <source>
        <dbReference type="EMBL" id="OXA49032.1"/>
    </source>
</evidence>
<gene>
    <name evidence="2" type="ORF">Fcan01_16610</name>
</gene>
<dbReference type="AlphaFoldDB" id="A0A226DU67"/>
<reference evidence="2 3" key="1">
    <citation type="submission" date="2015-12" db="EMBL/GenBank/DDBJ databases">
        <title>The genome of Folsomia candida.</title>
        <authorList>
            <person name="Faddeeva A."/>
            <person name="Derks M.F."/>
            <person name="Anvar Y."/>
            <person name="Smit S."/>
            <person name="Van Straalen N."/>
            <person name="Roelofs D."/>
        </authorList>
    </citation>
    <scope>NUCLEOTIDE SEQUENCE [LARGE SCALE GENOMIC DNA]</scope>
    <source>
        <strain evidence="2 3">VU population</strain>
        <tissue evidence="2">Whole body</tissue>
    </source>
</reference>
<dbReference type="Proteomes" id="UP000198287">
    <property type="component" value="Unassembled WGS sequence"/>
</dbReference>
<proteinExistence type="predicted"/>
<keyword evidence="3" id="KW-1185">Reference proteome</keyword>
<evidence type="ECO:0000256" key="1">
    <source>
        <dbReference type="SAM" id="Phobius"/>
    </source>
</evidence>
<accession>A0A226DU67</accession>
<keyword evidence="1" id="KW-0472">Membrane</keyword>
<dbReference type="EMBL" id="LNIX01000011">
    <property type="protein sequence ID" value="OXA49032.1"/>
    <property type="molecule type" value="Genomic_DNA"/>
</dbReference>
<feature type="transmembrane region" description="Helical" evidence="1">
    <location>
        <begin position="45"/>
        <end position="65"/>
    </location>
</feature>
<keyword evidence="1" id="KW-1133">Transmembrane helix</keyword>
<feature type="transmembrane region" description="Helical" evidence="1">
    <location>
        <begin position="132"/>
        <end position="154"/>
    </location>
</feature>
<organism evidence="2 3">
    <name type="scientific">Folsomia candida</name>
    <name type="common">Springtail</name>
    <dbReference type="NCBI Taxonomy" id="158441"/>
    <lineage>
        <taxon>Eukaryota</taxon>
        <taxon>Metazoa</taxon>
        <taxon>Ecdysozoa</taxon>
        <taxon>Arthropoda</taxon>
        <taxon>Hexapoda</taxon>
        <taxon>Collembola</taxon>
        <taxon>Entomobryomorpha</taxon>
        <taxon>Isotomoidea</taxon>
        <taxon>Isotomidae</taxon>
        <taxon>Proisotominae</taxon>
        <taxon>Folsomia</taxon>
    </lineage>
</organism>
<feature type="transmembrane region" description="Helical" evidence="1">
    <location>
        <begin position="77"/>
        <end position="94"/>
    </location>
</feature>
<name>A0A226DU67_FOLCA</name>
<feature type="transmembrane region" description="Helical" evidence="1">
    <location>
        <begin position="204"/>
        <end position="226"/>
    </location>
</feature>
<evidence type="ECO:0000313" key="3">
    <source>
        <dbReference type="Proteomes" id="UP000198287"/>
    </source>
</evidence>
<sequence>MYSTDFLPSLLRQISVSGRLNSILYDFDRNTGNFFMTKNFSQIRIFRIQIVSQLAYCIFMLAHLLVSDLPKAKTLQGFVFCCIYFIGLGARWNYDMDVNIVQIINSSMEFEKKLVEGKPPRIVNKVTKLMKLFLDVAFLSSTAVTLAIPALIWLDPCSPPFLLSIMKDCASITWSIRSLGMQHLVILLEFWMTSHIILGGTFEIVYILFAGIVSMLNYFAVLRRYFSKYNMYPSTN</sequence>
<protein>
    <submittedName>
        <fullName evidence="2">Uncharacterized protein</fullName>
    </submittedName>
</protein>
<comment type="caution">
    <text evidence="2">The sequence shown here is derived from an EMBL/GenBank/DDBJ whole genome shotgun (WGS) entry which is preliminary data.</text>
</comment>